<evidence type="ECO:0000313" key="2">
    <source>
        <dbReference type="Proteomes" id="UP001732700"/>
    </source>
</evidence>
<accession>A0ACD5X690</accession>
<dbReference type="EnsemblPlants" id="AVESA.00010b.r2.4DG0760780.2">
    <property type="protein sequence ID" value="AVESA.00010b.r2.4DG0760780.2.CDS"/>
    <property type="gene ID" value="AVESA.00010b.r2.4DG0760780"/>
</dbReference>
<protein>
    <submittedName>
        <fullName evidence="1">Uncharacterized protein</fullName>
    </submittedName>
</protein>
<organism evidence="1 2">
    <name type="scientific">Avena sativa</name>
    <name type="common">Oat</name>
    <dbReference type="NCBI Taxonomy" id="4498"/>
    <lineage>
        <taxon>Eukaryota</taxon>
        <taxon>Viridiplantae</taxon>
        <taxon>Streptophyta</taxon>
        <taxon>Embryophyta</taxon>
        <taxon>Tracheophyta</taxon>
        <taxon>Spermatophyta</taxon>
        <taxon>Magnoliopsida</taxon>
        <taxon>Liliopsida</taxon>
        <taxon>Poales</taxon>
        <taxon>Poaceae</taxon>
        <taxon>BOP clade</taxon>
        <taxon>Pooideae</taxon>
        <taxon>Poodae</taxon>
        <taxon>Poeae</taxon>
        <taxon>Poeae Chloroplast Group 1 (Aveneae type)</taxon>
        <taxon>Aveninae</taxon>
        <taxon>Avena</taxon>
    </lineage>
</organism>
<keyword evidence="2" id="KW-1185">Reference proteome</keyword>
<reference evidence="1" key="2">
    <citation type="submission" date="2025-09" db="UniProtKB">
        <authorList>
            <consortium name="EnsemblPlants"/>
        </authorList>
    </citation>
    <scope>IDENTIFICATION</scope>
</reference>
<reference evidence="1" key="1">
    <citation type="submission" date="2021-05" db="EMBL/GenBank/DDBJ databases">
        <authorList>
            <person name="Scholz U."/>
            <person name="Mascher M."/>
            <person name="Fiebig A."/>
        </authorList>
    </citation>
    <scope>NUCLEOTIDE SEQUENCE [LARGE SCALE GENOMIC DNA]</scope>
</reference>
<evidence type="ECO:0000313" key="1">
    <source>
        <dbReference type="EnsemblPlants" id="AVESA.00010b.r2.4DG0760780.2.CDS"/>
    </source>
</evidence>
<name>A0ACD5X690_AVESA</name>
<sequence length="503" mass="55824">MAAQRPRRESRVPDELVAEILLRLPPSEPATLLRASLVCKAWWNAVSDPAFRRRLLELYPTAPVLGFLHNWEDQQIPRFIHATASPFSRAAPDCGSWRALDCRHHRALFLSKGQNTREILLLWDPITGSDQFVPLPTEFENSEYGAEKMSPTAAVFCAADGCDHTGCHFRLAFVFSVKVDTDDEQYVTSACLYSSKTGTWGEPTLMNGELSMNFTRYSSVLVDSSLLYFMSDDLLILEYDLAAHTLNVFDPPDNWGYVGRFNIVLGEDGGLRVCQYLFPKLKLWTRNTSDDTDAEWVTSRAVFLENALLPIGGLLDADSTVQVMGFAEEANVVFLNTANGIYTVELQSRQVKRVYDNRGFCNLIPVVGFYIPAFRGKIQKLRLSEEAGREEEEGVEEKTVDHEHKLFDKGSSAIKEGGQDLEIRDPSYGEIAPECASMEDKPEHALPSEAQQVTDPMGADPNSALNEELVKSTSTTNKDDVGNSKNSGSNVEDAAPTSGKGDS</sequence>
<dbReference type="Proteomes" id="UP001732700">
    <property type="component" value="Chromosome 4D"/>
</dbReference>
<proteinExistence type="predicted"/>